<organism evidence="1 2">
    <name type="scientific">Lophiotrema nucula</name>
    <dbReference type="NCBI Taxonomy" id="690887"/>
    <lineage>
        <taxon>Eukaryota</taxon>
        <taxon>Fungi</taxon>
        <taxon>Dikarya</taxon>
        <taxon>Ascomycota</taxon>
        <taxon>Pezizomycotina</taxon>
        <taxon>Dothideomycetes</taxon>
        <taxon>Pleosporomycetidae</taxon>
        <taxon>Pleosporales</taxon>
        <taxon>Lophiotremataceae</taxon>
        <taxon>Lophiotrema</taxon>
    </lineage>
</organism>
<evidence type="ECO:0000313" key="1">
    <source>
        <dbReference type="EMBL" id="KAF2114378.1"/>
    </source>
</evidence>
<dbReference type="AlphaFoldDB" id="A0A6A5Z7M3"/>
<reference evidence="1" key="1">
    <citation type="journal article" date="2020" name="Stud. Mycol.">
        <title>101 Dothideomycetes genomes: a test case for predicting lifestyles and emergence of pathogens.</title>
        <authorList>
            <person name="Haridas S."/>
            <person name="Albert R."/>
            <person name="Binder M."/>
            <person name="Bloem J."/>
            <person name="Labutti K."/>
            <person name="Salamov A."/>
            <person name="Andreopoulos B."/>
            <person name="Baker S."/>
            <person name="Barry K."/>
            <person name="Bills G."/>
            <person name="Bluhm B."/>
            <person name="Cannon C."/>
            <person name="Castanera R."/>
            <person name="Culley D."/>
            <person name="Daum C."/>
            <person name="Ezra D."/>
            <person name="Gonzalez J."/>
            <person name="Henrissat B."/>
            <person name="Kuo A."/>
            <person name="Liang C."/>
            <person name="Lipzen A."/>
            <person name="Lutzoni F."/>
            <person name="Magnuson J."/>
            <person name="Mondo S."/>
            <person name="Nolan M."/>
            <person name="Ohm R."/>
            <person name="Pangilinan J."/>
            <person name="Park H.-J."/>
            <person name="Ramirez L."/>
            <person name="Alfaro M."/>
            <person name="Sun H."/>
            <person name="Tritt A."/>
            <person name="Yoshinaga Y."/>
            <person name="Zwiers L.-H."/>
            <person name="Turgeon B."/>
            <person name="Goodwin S."/>
            <person name="Spatafora J."/>
            <person name="Crous P."/>
            <person name="Grigoriev I."/>
        </authorList>
    </citation>
    <scope>NUCLEOTIDE SEQUENCE</scope>
    <source>
        <strain evidence="1">CBS 627.86</strain>
    </source>
</reference>
<accession>A0A6A5Z7M3</accession>
<protein>
    <submittedName>
        <fullName evidence="1">Uncharacterized protein</fullName>
    </submittedName>
</protein>
<sequence>MTSSSSITSDPNYWLTLRAIKDSEKVDVYVHDELAVSRASKYALRRTCPAARYVLNGDCNATSIVFRPRDNGIGVGAIRHILRATTLPEILEATDFEDIPLGQGFLHNAQIYEAALALGMESQVEHIKETLCGEIDNRQLRTEEIDFVCKFLIGTPVSAYLARSIWCGDKS</sequence>
<dbReference type="EMBL" id="ML977325">
    <property type="protein sequence ID" value="KAF2114378.1"/>
    <property type="molecule type" value="Genomic_DNA"/>
</dbReference>
<evidence type="ECO:0000313" key="2">
    <source>
        <dbReference type="Proteomes" id="UP000799770"/>
    </source>
</evidence>
<proteinExistence type="predicted"/>
<gene>
    <name evidence="1" type="ORF">BDV96DRAFT_660747</name>
</gene>
<keyword evidence="2" id="KW-1185">Reference proteome</keyword>
<name>A0A6A5Z7M3_9PLEO</name>
<dbReference type="Proteomes" id="UP000799770">
    <property type="component" value="Unassembled WGS sequence"/>
</dbReference>